<dbReference type="Proteomes" id="UP000789375">
    <property type="component" value="Unassembled WGS sequence"/>
</dbReference>
<gene>
    <name evidence="1" type="ORF">FMOSSE_LOCUS5397</name>
</gene>
<sequence length="194" mass="22364">MTSELPASPSEIYTDDIEVFQLKALSLNFLKNISEITDEHILKLDPCHFCDKEILTLPLLSFTVLSYRHIYHRIYLKKYIIQSETRFSLCLISSCISSFELIREELALASGEYYMVSKNKNFRKKDPLSDNTIEDEDSLAGQREKKTEITTHDQVTSPIIYVEEIPELSDIIDSSQIRMDNSTNQTTEDDIANI</sequence>
<reference evidence="1" key="1">
    <citation type="submission" date="2021-06" db="EMBL/GenBank/DDBJ databases">
        <authorList>
            <person name="Kallberg Y."/>
            <person name="Tangrot J."/>
            <person name="Rosling A."/>
        </authorList>
    </citation>
    <scope>NUCLEOTIDE SEQUENCE</scope>
    <source>
        <strain evidence="1">87-6 pot B 2015</strain>
    </source>
</reference>
<accession>A0A9N9AGE7</accession>
<evidence type="ECO:0000313" key="1">
    <source>
        <dbReference type="EMBL" id="CAG8528645.1"/>
    </source>
</evidence>
<comment type="caution">
    <text evidence="1">The sequence shown here is derived from an EMBL/GenBank/DDBJ whole genome shotgun (WGS) entry which is preliminary data.</text>
</comment>
<dbReference type="AlphaFoldDB" id="A0A9N9AGE7"/>
<dbReference type="EMBL" id="CAJVPP010001016">
    <property type="protein sequence ID" value="CAG8528645.1"/>
    <property type="molecule type" value="Genomic_DNA"/>
</dbReference>
<proteinExistence type="predicted"/>
<evidence type="ECO:0000313" key="2">
    <source>
        <dbReference type="Proteomes" id="UP000789375"/>
    </source>
</evidence>
<protein>
    <submittedName>
        <fullName evidence="1">6200_t:CDS:1</fullName>
    </submittedName>
</protein>
<organism evidence="1 2">
    <name type="scientific">Funneliformis mosseae</name>
    <name type="common">Endomycorrhizal fungus</name>
    <name type="synonym">Glomus mosseae</name>
    <dbReference type="NCBI Taxonomy" id="27381"/>
    <lineage>
        <taxon>Eukaryota</taxon>
        <taxon>Fungi</taxon>
        <taxon>Fungi incertae sedis</taxon>
        <taxon>Mucoromycota</taxon>
        <taxon>Glomeromycotina</taxon>
        <taxon>Glomeromycetes</taxon>
        <taxon>Glomerales</taxon>
        <taxon>Glomeraceae</taxon>
        <taxon>Funneliformis</taxon>
    </lineage>
</organism>
<keyword evidence="2" id="KW-1185">Reference proteome</keyword>
<name>A0A9N9AGE7_FUNMO</name>